<dbReference type="OrthoDB" id="5513277at2"/>
<protein>
    <recommendedName>
        <fullName evidence="3">Alpha/beta hydrolase family protein</fullName>
    </recommendedName>
</protein>
<dbReference type="InterPro" id="IPR029058">
    <property type="entry name" value="AB_hydrolase_fold"/>
</dbReference>
<organism evidence="1 2">
    <name type="scientific">Amycolatopsis xylanica</name>
    <dbReference type="NCBI Taxonomy" id="589385"/>
    <lineage>
        <taxon>Bacteria</taxon>
        <taxon>Bacillati</taxon>
        <taxon>Actinomycetota</taxon>
        <taxon>Actinomycetes</taxon>
        <taxon>Pseudonocardiales</taxon>
        <taxon>Pseudonocardiaceae</taxon>
        <taxon>Amycolatopsis</taxon>
    </lineage>
</organism>
<reference evidence="1 2" key="1">
    <citation type="submission" date="2016-10" db="EMBL/GenBank/DDBJ databases">
        <authorList>
            <person name="de Groot N.N."/>
        </authorList>
    </citation>
    <scope>NUCLEOTIDE SEQUENCE [LARGE SCALE GENOMIC DNA]</scope>
    <source>
        <strain evidence="1 2">CPCC 202699</strain>
    </source>
</reference>
<dbReference type="SUPFAM" id="SSF53474">
    <property type="entry name" value="alpha/beta-Hydrolases"/>
    <property type="match status" value="1"/>
</dbReference>
<sequence length="177" mass="20130">MLGEFVNDKARNRYFATYDALLEKWPVPARELEPAGFGLIGKRFVWWSMTEIFRWFLPLPLLRLVAAGDPVVRRSFRPLLLRGLKYRMQPVPQHLFTDDELRSITVPTRIVLGERSVIHDSREVLVRLKKLNPNISSEVVPKTGHGLSLEKAELITARILAFGLTRETDAGPQGGSL</sequence>
<dbReference type="Proteomes" id="UP000199515">
    <property type="component" value="Unassembled WGS sequence"/>
</dbReference>
<dbReference type="AlphaFoldDB" id="A0A1H3RI73"/>
<evidence type="ECO:0000313" key="2">
    <source>
        <dbReference type="Proteomes" id="UP000199515"/>
    </source>
</evidence>
<proteinExistence type="predicted"/>
<keyword evidence="2" id="KW-1185">Reference proteome</keyword>
<accession>A0A1H3RI73</accession>
<dbReference type="STRING" id="589385.SAMN05421504_11199"/>
<name>A0A1H3RI73_9PSEU</name>
<gene>
    <name evidence="1" type="ORF">SAMN05421504_11199</name>
</gene>
<evidence type="ECO:0008006" key="3">
    <source>
        <dbReference type="Google" id="ProtNLM"/>
    </source>
</evidence>
<evidence type="ECO:0000313" key="1">
    <source>
        <dbReference type="EMBL" id="SDZ25283.1"/>
    </source>
</evidence>
<dbReference type="Gene3D" id="3.40.50.1820">
    <property type="entry name" value="alpha/beta hydrolase"/>
    <property type="match status" value="1"/>
</dbReference>
<dbReference type="RefSeq" id="WP_091297829.1">
    <property type="nucleotide sequence ID" value="NZ_FNON01000011.1"/>
</dbReference>
<dbReference type="EMBL" id="FNON01000011">
    <property type="protein sequence ID" value="SDZ25283.1"/>
    <property type="molecule type" value="Genomic_DNA"/>
</dbReference>